<reference evidence="1 2" key="1">
    <citation type="submission" date="2010-07" db="EMBL/GenBank/DDBJ databases">
        <authorList>
            <person name="Muzny D."/>
            <person name="Qin X."/>
            <person name="Deng J."/>
            <person name="Jiang H."/>
            <person name="Liu Y."/>
            <person name="Qu J."/>
            <person name="Song X.-Z."/>
            <person name="Zhang L."/>
            <person name="Thornton R."/>
            <person name="Coyle M."/>
            <person name="Francisco L."/>
            <person name="Jackson L."/>
            <person name="Javaid M."/>
            <person name="Korchina V."/>
            <person name="Kovar C."/>
            <person name="Mata R."/>
            <person name="Mathew T."/>
            <person name="Ngo R."/>
            <person name="Nguyen L."/>
            <person name="Nguyen N."/>
            <person name="Okwuonu G."/>
            <person name="Ongeri F."/>
            <person name="Pham C."/>
            <person name="Simmons D."/>
            <person name="Wilczek-Boney K."/>
            <person name="Hale W."/>
            <person name="Jakkamsetti A."/>
            <person name="Pham P."/>
            <person name="Ruth R."/>
            <person name="San Lucas F."/>
            <person name="Warren J."/>
            <person name="Zhang J."/>
            <person name="Zhao Z."/>
            <person name="Zhou C."/>
            <person name="Zhu D."/>
            <person name="Lee S."/>
            <person name="Bess C."/>
            <person name="Blankenburg K."/>
            <person name="Forbes L."/>
            <person name="Fu Q."/>
            <person name="Gubbala S."/>
            <person name="Hirani K."/>
            <person name="Jayaseelan J.C."/>
            <person name="Lara F."/>
            <person name="Munidasa M."/>
            <person name="Palculict T."/>
            <person name="Patil S."/>
            <person name="Pu L.-L."/>
            <person name="Saada N."/>
            <person name="Tang L."/>
            <person name="Weissenberger G."/>
            <person name="Zhu Y."/>
            <person name="Hemphill L."/>
            <person name="Shang Y."/>
            <person name="Youmans B."/>
            <person name="Ayvaz T."/>
            <person name="Ross M."/>
            <person name="Santibanez J."/>
            <person name="Aqrawi P."/>
            <person name="Gross S."/>
            <person name="Joshi V."/>
            <person name="Fowler G."/>
            <person name="Nazareth L."/>
            <person name="Reid J."/>
            <person name="Worley K."/>
            <person name="Petrosino J."/>
            <person name="Highlander S."/>
            <person name="Gibbs R."/>
        </authorList>
    </citation>
    <scope>NUCLEOTIDE SEQUENCE [LARGE SCALE GENOMIC DNA]</scope>
    <source>
        <strain evidence="1 2">ATCC 13091</strain>
    </source>
</reference>
<dbReference type="HOGENOM" id="CLU_071966_0_0_4"/>
<feature type="non-terminal residue" evidence="1">
    <location>
        <position position="334"/>
    </location>
</feature>
<gene>
    <name evidence="1" type="ORF">HMPREF0602_2138</name>
</gene>
<dbReference type="Proteomes" id="UP000005526">
    <property type="component" value="Unassembled WGS sequence"/>
</dbReference>
<name>E0NCA6_NEIM3</name>
<protein>
    <submittedName>
        <fullName evidence="1">Uncharacterized protein</fullName>
    </submittedName>
</protein>
<sequence>MNKTWKRQVFRHTALYTAILMFSHTGGGGGQAQAQTQTYPYALVMNGQQLPEVKWGDSYNQLTHKNNTRQATFHSYFQGARKKTTFSFNNTDEVVAQKGDTIVFGAATYLPPYGKVSGFDTAKLAERKNAVDQIGTTHPGLVGYHYQDSTCSSGNCPELSYKTQFTFGNSGLAKKANGGGLDIYEDKSRDSSPIYKLKDHPWLGVSFNLGGESSFKPKRQGSLVSSFSEDVTQQNGTQDQYKSKNLVYTTDDYNSKGNKTHQDKHHAVAFYLNAKLHLLDKKQIKNITQGSELNLGVLKTRIEPTDAWKNKRHLVINADWEFKDTGSVSVKLIL</sequence>
<organism evidence="1 2">
    <name type="scientific">Neisseria meningitidis serogroup B (strain ATCC 13091 / M2091)</name>
    <dbReference type="NCBI Taxonomy" id="862513"/>
    <lineage>
        <taxon>Bacteria</taxon>
        <taxon>Pseudomonadati</taxon>
        <taxon>Pseudomonadota</taxon>
        <taxon>Betaproteobacteria</taxon>
        <taxon>Neisseriales</taxon>
        <taxon>Neisseriaceae</taxon>
        <taxon>Neisseria</taxon>
    </lineage>
</organism>
<dbReference type="EMBL" id="AEEF01000110">
    <property type="protein sequence ID" value="EFM03377.1"/>
    <property type="molecule type" value="Genomic_DNA"/>
</dbReference>
<dbReference type="AlphaFoldDB" id="E0NCA6"/>
<evidence type="ECO:0000313" key="1">
    <source>
        <dbReference type="EMBL" id="EFM03377.1"/>
    </source>
</evidence>
<dbReference type="RefSeq" id="WP_002215252.1">
    <property type="nucleotide sequence ID" value="NZ_GL397187.1"/>
</dbReference>
<accession>E0NCA6</accession>
<dbReference type="NCBIfam" id="NF040838">
    <property type="entry name" value="T4_PilC_Neiss"/>
    <property type="match status" value="1"/>
</dbReference>
<evidence type="ECO:0000313" key="2">
    <source>
        <dbReference type="Proteomes" id="UP000005526"/>
    </source>
</evidence>
<comment type="caution">
    <text evidence="1">The sequence shown here is derived from an EMBL/GenBank/DDBJ whole genome shotgun (WGS) entry which is preliminary data.</text>
</comment>
<proteinExistence type="predicted"/>